<evidence type="ECO:0000313" key="3">
    <source>
        <dbReference type="EMBL" id="MCP1109966.1"/>
    </source>
</evidence>
<feature type="domain" description="Putative sugar diacid recognition" evidence="1">
    <location>
        <begin position="6"/>
        <end position="136"/>
    </location>
</feature>
<proteinExistence type="predicted"/>
<dbReference type="InterPro" id="IPR025736">
    <property type="entry name" value="PucR_C-HTH_dom"/>
</dbReference>
<dbReference type="Pfam" id="PF13556">
    <property type="entry name" value="HTH_30"/>
    <property type="match status" value="1"/>
</dbReference>
<evidence type="ECO:0000259" key="2">
    <source>
        <dbReference type="Pfam" id="PF13556"/>
    </source>
</evidence>
<dbReference type="Gene3D" id="1.10.10.2840">
    <property type="entry name" value="PucR C-terminal helix-turn-helix domain"/>
    <property type="match status" value="1"/>
</dbReference>
<dbReference type="EMBL" id="JAMZFV010000007">
    <property type="protein sequence ID" value="MCP1109966.1"/>
    <property type="molecule type" value="Genomic_DNA"/>
</dbReference>
<dbReference type="Proteomes" id="UP001523565">
    <property type="component" value="Unassembled WGS sequence"/>
</dbReference>
<organism evidence="3 4">
    <name type="scientific">Ohessyouella blattaphilus</name>
    <dbReference type="NCBI Taxonomy" id="2949333"/>
    <lineage>
        <taxon>Bacteria</taxon>
        <taxon>Bacillati</taxon>
        <taxon>Bacillota</taxon>
        <taxon>Clostridia</taxon>
        <taxon>Lachnospirales</taxon>
        <taxon>Lachnospiraceae</taxon>
        <taxon>Ohessyouella</taxon>
    </lineage>
</organism>
<reference evidence="3 4" key="1">
    <citation type="journal article" date="2022" name="Genome Biol. Evol.">
        <title>Host diet, physiology and behaviors set the stage for Lachnospiraceae cladogenesis.</title>
        <authorList>
            <person name="Vera-Ponce De Leon A."/>
            <person name="Schneider M."/>
            <person name="Jahnes B.C."/>
            <person name="Sadowski V."/>
            <person name="Camuy-Velez L.A."/>
            <person name="Duan J."/>
            <person name="Sabree Z.L."/>
        </authorList>
    </citation>
    <scope>NUCLEOTIDE SEQUENCE [LARGE SCALE GENOMIC DNA]</scope>
    <source>
        <strain evidence="3 4">PAL227</strain>
    </source>
</reference>
<protein>
    <submittedName>
        <fullName evidence="3">Helix-turn-helix domain-containing protein</fullName>
    </submittedName>
</protein>
<evidence type="ECO:0000313" key="4">
    <source>
        <dbReference type="Proteomes" id="UP001523565"/>
    </source>
</evidence>
<dbReference type="PANTHER" id="PTHR33744:SF16">
    <property type="entry name" value="CARBOHYDRATE DIACID REGULATOR"/>
    <property type="match status" value="1"/>
</dbReference>
<dbReference type="Pfam" id="PF05651">
    <property type="entry name" value="Diacid_rec"/>
    <property type="match status" value="1"/>
</dbReference>
<name>A0ABT1EJU5_9FIRM</name>
<dbReference type="InterPro" id="IPR042070">
    <property type="entry name" value="PucR_C-HTH_sf"/>
</dbReference>
<feature type="domain" description="PucR C-terminal helix-turn-helix" evidence="2">
    <location>
        <begin position="318"/>
        <end position="373"/>
    </location>
</feature>
<keyword evidence="4" id="KW-1185">Reference proteome</keyword>
<dbReference type="InterPro" id="IPR008599">
    <property type="entry name" value="Diacid_rec"/>
</dbReference>
<sequence>MMYISNLVAQSIVEEIGNEINEHINLMDHQGKIIASTDESRIGDLHEGARRIITEKLPELYITSEMETKTTRMGTNLPLIVAGEIVGVVGVTGERERVAPYGNIVRKITEIMIEDSIRRDAKRYDNRMKNRFIEEWFLNSALPYSRKFIQRGQNLQIDITRPYRVVVLHFLDYQALLDTLEGQKLLEDMETAVRQQMELEKGPYLRAPDKQYCLYPDCDTAVLKDKVIRMINLIHEKYGREMIAGIDGSYESKGTIYNGRIEAEKAASMALLSREGIICYDELDIELFLDEISRETMEEYVEKTMIRVPREKWEEYARIIENYFKYDGSLGKMSEALYMHKNTLQYKLKKLAEYTGKDIRKLSNAPSYYMALLFYQNLNLGE</sequence>
<evidence type="ECO:0000259" key="1">
    <source>
        <dbReference type="Pfam" id="PF05651"/>
    </source>
</evidence>
<accession>A0ABT1EJU5</accession>
<dbReference type="PANTHER" id="PTHR33744">
    <property type="entry name" value="CARBOHYDRATE DIACID REGULATOR"/>
    <property type="match status" value="1"/>
</dbReference>
<comment type="caution">
    <text evidence="3">The sequence shown here is derived from an EMBL/GenBank/DDBJ whole genome shotgun (WGS) entry which is preliminary data.</text>
</comment>
<dbReference type="RefSeq" id="WP_262068845.1">
    <property type="nucleotide sequence ID" value="NZ_JAMXOC010000007.1"/>
</dbReference>
<dbReference type="InterPro" id="IPR051448">
    <property type="entry name" value="CdaR-like_regulators"/>
</dbReference>
<gene>
    <name evidence="3" type="ORF">NK118_06855</name>
</gene>